<evidence type="ECO:0000313" key="1">
    <source>
        <dbReference type="EMBL" id="RKR80489.1"/>
    </source>
</evidence>
<gene>
    <name evidence="1" type="ORF">BDD43_0608</name>
</gene>
<dbReference type="EMBL" id="RBKU01000001">
    <property type="protein sequence ID" value="RKR80489.1"/>
    <property type="molecule type" value="Genomic_DNA"/>
</dbReference>
<sequence length="309" mass="35070">MFCIKRLIPLKLKQLSVGLIVLLLSQVYCIAQDKTTGQPLIISFDRAIVNSPPVSYGFNPFYKKYADAFGIPIISSEKVSDDALLIARDIINYMLLKRPDIRAGMIKLGARLSIIGKSEMQTDLPECHDWKKPTYDDGRLTPGERENYYKPGGIASMTDHGYWDQRARGMGGIQTSCAEENLLGYPGTRYFGENIMVHEFSHNIMAVLETIDADMIKQINAAYENAKDKGLYKGQYAINTVAEYWAEGTQWWFWSNIEFYDGGMRIQSPDDLKAYDPVLYNILDKVYAGHHIPGDVYYGKNLNNNTSKR</sequence>
<dbReference type="InterPro" id="IPR024079">
    <property type="entry name" value="MetalloPept_cat_dom_sf"/>
</dbReference>
<proteinExistence type="predicted"/>
<comment type="caution">
    <text evidence="1">The sequence shown here is derived from an EMBL/GenBank/DDBJ whole genome shotgun (WGS) entry which is preliminary data.</text>
</comment>
<dbReference type="AlphaFoldDB" id="A0A495IX83"/>
<dbReference type="Proteomes" id="UP000268007">
    <property type="component" value="Unassembled WGS sequence"/>
</dbReference>
<protein>
    <recommendedName>
        <fullName evidence="3">Glycoside hydrolase</fullName>
    </recommendedName>
</protein>
<keyword evidence="2" id="KW-1185">Reference proteome</keyword>
<reference evidence="1 2" key="1">
    <citation type="submission" date="2018-10" db="EMBL/GenBank/DDBJ databases">
        <title>Genomic Encyclopedia of Archaeal and Bacterial Type Strains, Phase II (KMG-II): from individual species to whole genera.</title>
        <authorList>
            <person name="Goeker M."/>
        </authorList>
    </citation>
    <scope>NUCLEOTIDE SEQUENCE [LARGE SCALE GENOMIC DNA]</scope>
    <source>
        <strain evidence="1 2">DSM 18602</strain>
    </source>
</reference>
<evidence type="ECO:0000313" key="2">
    <source>
        <dbReference type="Proteomes" id="UP000268007"/>
    </source>
</evidence>
<dbReference type="GO" id="GO:0008237">
    <property type="term" value="F:metallopeptidase activity"/>
    <property type="evidence" value="ECO:0007669"/>
    <property type="project" value="InterPro"/>
</dbReference>
<evidence type="ECO:0008006" key="3">
    <source>
        <dbReference type="Google" id="ProtNLM"/>
    </source>
</evidence>
<accession>A0A495IX83</accession>
<organism evidence="1 2">
    <name type="scientific">Mucilaginibacter gracilis</name>
    <dbReference type="NCBI Taxonomy" id="423350"/>
    <lineage>
        <taxon>Bacteria</taxon>
        <taxon>Pseudomonadati</taxon>
        <taxon>Bacteroidota</taxon>
        <taxon>Sphingobacteriia</taxon>
        <taxon>Sphingobacteriales</taxon>
        <taxon>Sphingobacteriaceae</taxon>
        <taxon>Mucilaginibacter</taxon>
    </lineage>
</organism>
<dbReference type="SUPFAM" id="SSF55486">
    <property type="entry name" value="Metalloproteases ('zincins'), catalytic domain"/>
    <property type="match status" value="1"/>
</dbReference>
<name>A0A495IX83_9SPHI</name>
<dbReference type="Gene3D" id="3.40.390.10">
    <property type="entry name" value="Collagenase (Catalytic Domain)"/>
    <property type="match status" value="1"/>
</dbReference>